<accession>A0A0W0SVJ5</accession>
<reference evidence="1 2" key="1">
    <citation type="submission" date="2015-11" db="EMBL/GenBank/DDBJ databases">
        <title>Genomic analysis of 38 Legionella species identifies large and diverse effector repertoires.</title>
        <authorList>
            <person name="Burstein D."/>
            <person name="Amaro F."/>
            <person name="Zusman T."/>
            <person name="Lifshitz Z."/>
            <person name="Cohen O."/>
            <person name="Gilbert J.A."/>
            <person name="Pupko T."/>
            <person name="Shuman H.A."/>
            <person name="Segal G."/>
        </authorList>
    </citation>
    <scope>NUCLEOTIDE SEQUENCE [LARGE SCALE GENOMIC DNA]</scope>
    <source>
        <strain evidence="1 2">ATCC 43878</strain>
    </source>
</reference>
<organism evidence="1 2">
    <name type="scientific">Legionella brunensis</name>
    <dbReference type="NCBI Taxonomy" id="29422"/>
    <lineage>
        <taxon>Bacteria</taxon>
        <taxon>Pseudomonadati</taxon>
        <taxon>Pseudomonadota</taxon>
        <taxon>Gammaproteobacteria</taxon>
        <taxon>Legionellales</taxon>
        <taxon>Legionellaceae</taxon>
        <taxon>Legionella</taxon>
    </lineage>
</organism>
<dbReference type="EMBL" id="LNXV01000003">
    <property type="protein sequence ID" value="KTC86949.1"/>
    <property type="molecule type" value="Genomic_DNA"/>
</dbReference>
<protein>
    <submittedName>
        <fullName evidence="1">Uncharacterized protein</fullName>
    </submittedName>
</protein>
<gene>
    <name evidence="1" type="ORF">Lbru_0178</name>
</gene>
<evidence type="ECO:0000313" key="2">
    <source>
        <dbReference type="Proteomes" id="UP000054742"/>
    </source>
</evidence>
<dbReference type="PATRIC" id="fig|29422.6.peg.183"/>
<evidence type="ECO:0000313" key="1">
    <source>
        <dbReference type="EMBL" id="KTC86949.1"/>
    </source>
</evidence>
<sequence>MRNTRGISLKKQCFRIERKLERIKAKLGDGDTKYFSDKERKRHQLFFNGNKFITQGEVAHGTYMFVRTLDNLIIVSSDGSLHHSYLANGKKVSSVGYFIFEYGKLKCVSNESGHYTPTNEEMLPDLLFYYELAKNPELIYEDHSSFPEKNKIYQYKIADILNVTSKEEDSNTCFQHLQPQEVIWDKQSNYGRQLKVGIENRYSSFCETKTPYTFFSYERNSNPVSSRVTTVSLGYQQDEEIMSSGYQRDEDIFSL</sequence>
<comment type="caution">
    <text evidence="1">The sequence shown here is derived from an EMBL/GenBank/DDBJ whole genome shotgun (WGS) entry which is preliminary data.</text>
</comment>
<keyword evidence="2" id="KW-1185">Reference proteome</keyword>
<name>A0A0W0SVJ5_9GAMM</name>
<dbReference type="OrthoDB" id="5653635at2"/>
<proteinExistence type="predicted"/>
<dbReference type="Proteomes" id="UP000054742">
    <property type="component" value="Unassembled WGS sequence"/>
</dbReference>
<dbReference type="RefSeq" id="WP_058440293.1">
    <property type="nucleotide sequence ID" value="NZ_CAAAHU010000001.1"/>
</dbReference>
<dbReference type="AlphaFoldDB" id="A0A0W0SVJ5"/>